<dbReference type="PANTHER" id="PTHR13526">
    <property type="entry name" value="TRANSCRIPTION FACTOR SPT20 HOMOLOG"/>
    <property type="match status" value="1"/>
</dbReference>
<evidence type="ECO:0000259" key="3">
    <source>
        <dbReference type="Pfam" id="PF12090"/>
    </source>
</evidence>
<feature type="domain" description="Spt20-like SEP" evidence="3">
    <location>
        <begin position="75"/>
        <end position="216"/>
    </location>
</feature>
<protein>
    <submittedName>
        <fullName evidence="5">Transcription factor SPT20 homolog isoform X2</fullName>
    </submittedName>
</protein>
<name>A0A340XVT5_LIPVE</name>
<organism evidence="4 5">
    <name type="scientific">Lipotes vexillifer</name>
    <name type="common">Yangtze river dolphin</name>
    <dbReference type="NCBI Taxonomy" id="118797"/>
    <lineage>
        <taxon>Eukaryota</taxon>
        <taxon>Metazoa</taxon>
        <taxon>Chordata</taxon>
        <taxon>Craniata</taxon>
        <taxon>Vertebrata</taxon>
        <taxon>Euteleostomi</taxon>
        <taxon>Mammalia</taxon>
        <taxon>Eutheria</taxon>
        <taxon>Laurasiatheria</taxon>
        <taxon>Artiodactyla</taxon>
        <taxon>Whippomorpha</taxon>
        <taxon>Cetacea</taxon>
        <taxon>Odontoceti</taxon>
        <taxon>Lipotidae</taxon>
        <taxon>Lipotes</taxon>
    </lineage>
</organism>
<dbReference type="CTD" id="55578"/>
<feature type="compositionally biased region" description="Polar residues" evidence="2">
    <location>
        <begin position="661"/>
        <end position="674"/>
    </location>
</feature>
<dbReference type="GeneID" id="103069113"/>
<dbReference type="PANTHER" id="PTHR13526:SF3">
    <property type="entry name" value="SPT20 HOMOLOG, SAGA COMPLEX COMPONENT"/>
    <property type="match status" value="1"/>
</dbReference>
<sequence length="779" mass="85906">MQQALELALDRAEYVIESARQRPPKRKYLSSGRKSIFQKLYDLYIEECEKEPEVKKLRRNVNLLEKLVMQETLSCLVVNLYPGNEGYSLMLRGKNGSDSETIRLPYEEGELLEYLDAEELPPILVDLLEKSQVNIFHCGCVIAEIRDYRQSSNMKSPGYQSRHILLRPTMQTLICDVHSITSDNHKWTQEDKLLLESQLILATAEPLCLDPSIAVTCTANRLLYNKQKMNTRPMKRCFKRYSRSSLNRQQDLSHCPPPPQLKLLDFLQKRKERKAGQHYDLKISKAGNCVDMWKRSPCNLAIPSEVDVEKYAKVEKSIKSDDSQPTVWPAHDVKDDYIFECEAGNPYQKTKLTILQSLGDPLYYGKIQPCKEDEESDSQMSPSHFSTDDHSNWFIIGSKTDAERVVSQYQELVQNEAKCPVKMSHSSSGSASLSQPSPGKETEQPEALSVQSSVLGKGVKHRPPPIKLPSSSGNSSSGNYFTPQQVSSFLKSPTPPPASKPPSLSRKSSMDLNQVSMLSPAALSPASSSQRTTATQVMANSAGLNFINVVGSVCGAQALMSGSNPMLGCNTGAITPAGINLSGLLPSGGLLPNALPSAMQAASQAGVPFGLKNTSSLRPLNLLQLPGGSLIFNTLQQQQQLSQFTPQQPQQPTTSVPQQPGEQGSEQSCTSQEQALSAQHTAVINLAGVGSYMHSQAAVLSQLGSAENRPEQSLPQQRFQLSSAFQQQQQQIQQLRFLQHQMAMAAAAAAQTAQLHRHRHTGSQSKSKMKRGTPTTPKF</sequence>
<evidence type="ECO:0000313" key="5">
    <source>
        <dbReference type="RefSeq" id="XP_007464292.1"/>
    </source>
</evidence>
<evidence type="ECO:0000256" key="1">
    <source>
        <dbReference type="ARBA" id="ARBA00009112"/>
    </source>
</evidence>
<dbReference type="GO" id="GO:0000124">
    <property type="term" value="C:SAGA complex"/>
    <property type="evidence" value="ECO:0007669"/>
    <property type="project" value="InterPro"/>
</dbReference>
<dbReference type="InterPro" id="IPR046468">
    <property type="entry name" value="Spt20-like_SEP"/>
</dbReference>
<feature type="compositionally biased region" description="Basic residues" evidence="2">
    <location>
        <begin position="756"/>
        <end position="771"/>
    </location>
</feature>
<evidence type="ECO:0000256" key="2">
    <source>
        <dbReference type="SAM" id="MobiDB-lite"/>
    </source>
</evidence>
<feature type="compositionally biased region" description="Polar residues" evidence="2">
    <location>
        <begin position="480"/>
        <end position="490"/>
    </location>
</feature>
<dbReference type="Pfam" id="PF12090">
    <property type="entry name" value="Spt20_SEP"/>
    <property type="match status" value="1"/>
</dbReference>
<reference evidence="5" key="1">
    <citation type="submission" date="2025-08" db="UniProtKB">
        <authorList>
            <consortium name="RefSeq"/>
        </authorList>
    </citation>
    <scope>IDENTIFICATION</scope>
</reference>
<feature type="region of interest" description="Disordered" evidence="2">
    <location>
        <begin position="756"/>
        <end position="779"/>
    </location>
</feature>
<feature type="region of interest" description="Disordered" evidence="2">
    <location>
        <begin position="641"/>
        <end position="674"/>
    </location>
</feature>
<dbReference type="AlphaFoldDB" id="A0A340XVT5"/>
<accession>A0A340XVT5</accession>
<evidence type="ECO:0000313" key="4">
    <source>
        <dbReference type="Proteomes" id="UP000265300"/>
    </source>
</evidence>
<dbReference type="InterPro" id="IPR021950">
    <property type="entry name" value="Spt20"/>
</dbReference>
<feature type="region of interest" description="Disordered" evidence="2">
    <location>
        <begin position="420"/>
        <end position="509"/>
    </location>
</feature>
<dbReference type="GO" id="GO:0006357">
    <property type="term" value="P:regulation of transcription by RNA polymerase II"/>
    <property type="evidence" value="ECO:0007669"/>
    <property type="project" value="TreeGrafter"/>
</dbReference>
<dbReference type="GO" id="GO:0003712">
    <property type="term" value="F:transcription coregulator activity"/>
    <property type="evidence" value="ECO:0007669"/>
    <property type="project" value="InterPro"/>
</dbReference>
<feature type="compositionally biased region" description="Low complexity" evidence="2">
    <location>
        <begin position="641"/>
        <end position="660"/>
    </location>
</feature>
<dbReference type="Proteomes" id="UP000265300">
    <property type="component" value="Unplaced"/>
</dbReference>
<gene>
    <name evidence="5" type="primary">SUPT20H</name>
</gene>
<proteinExistence type="inferred from homology"/>
<feature type="compositionally biased region" description="Low complexity" evidence="2">
    <location>
        <begin position="424"/>
        <end position="437"/>
    </location>
</feature>
<comment type="similarity">
    <text evidence="1">Belongs to the SPT20 family.</text>
</comment>
<feature type="compositionally biased region" description="Low complexity" evidence="2">
    <location>
        <begin position="470"/>
        <end position="479"/>
    </location>
</feature>
<dbReference type="RefSeq" id="XP_007464292.1">
    <property type="nucleotide sequence ID" value="XM_007464230.1"/>
</dbReference>
<keyword evidence="4" id="KW-1185">Reference proteome</keyword>